<dbReference type="Proteomes" id="UP000183832">
    <property type="component" value="Unassembled WGS sequence"/>
</dbReference>
<dbReference type="AlphaFoldDB" id="A0A1J1HGC4"/>
<evidence type="ECO:0000313" key="2">
    <source>
        <dbReference type="Proteomes" id="UP000183832"/>
    </source>
</evidence>
<keyword evidence="2" id="KW-1185">Reference proteome</keyword>
<reference evidence="1 2" key="1">
    <citation type="submission" date="2015-04" db="EMBL/GenBank/DDBJ databases">
        <authorList>
            <person name="Syromyatnikov M.Y."/>
            <person name="Popov V.N."/>
        </authorList>
    </citation>
    <scope>NUCLEOTIDE SEQUENCE [LARGE SCALE GENOMIC DNA]</scope>
</reference>
<evidence type="ECO:0000313" key="1">
    <source>
        <dbReference type="EMBL" id="CRK86452.1"/>
    </source>
</evidence>
<proteinExistence type="predicted"/>
<accession>A0A1J1HGC4</accession>
<sequence>MGKTSSKLKERRAQSTPKTLTLILDFYCFHDFGDLVKLIGLLLLLKSNTWRIIDEVEKRG</sequence>
<gene>
    <name evidence="1" type="ORF">CLUMA_CG000332</name>
</gene>
<protein>
    <submittedName>
        <fullName evidence="1">CLUMA_CG000332, isoform A</fullName>
    </submittedName>
</protein>
<name>A0A1J1HGC4_9DIPT</name>
<dbReference type="EMBL" id="CVRI01000001">
    <property type="protein sequence ID" value="CRK86452.1"/>
    <property type="molecule type" value="Genomic_DNA"/>
</dbReference>
<organism evidence="1 2">
    <name type="scientific">Clunio marinus</name>
    <dbReference type="NCBI Taxonomy" id="568069"/>
    <lineage>
        <taxon>Eukaryota</taxon>
        <taxon>Metazoa</taxon>
        <taxon>Ecdysozoa</taxon>
        <taxon>Arthropoda</taxon>
        <taxon>Hexapoda</taxon>
        <taxon>Insecta</taxon>
        <taxon>Pterygota</taxon>
        <taxon>Neoptera</taxon>
        <taxon>Endopterygota</taxon>
        <taxon>Diptera</taxon>
        <taxon>Nematocera</taxon>
        <taxon>Chironomoidea</taxon>
        <taxon>Chironomidae</taxon>
        <taxon>Clunio</taxon>
    </lineage>
</organism>